<dbReference type="AlphaFoldDB" id="A0A066VDX8"/>
<dbReference type="RefSeq" id="XP_013240170.1">
    <property type="nucleotide sequence ID" value="XM_013384716.1"/>
</dbReference>
<dbReference type="EMBL" id="JMSN01000156">
    <property type="protein sequence ID" value="KDN36785.1"/>
    <property type="molecule type" value="Genomic_DNA"/>
</dbReference>
<feature type="compositionally biased region" description="Polar residues" evidence="1">
    <location>
        <begin position="1"/>
        <end position="15"/>
    </location>
</feature>
<dbReference type="OrthoDB" id="3358841at2759"/>
<dbReference type="GeneID" id="25265432"/>
<dbReference type="InParanoid" id="A0A066VDX8"/>
<keyword evidence="3" id="KW-1185">Reference proteome</keyword>
<dbReference type="Proteomes" id="UP000027361">
    <property type="component" value="Unassembled WGS sequence"/>
</dbReference>
<dbReference type="HOGENOM" id="CLU_2741114_0_0_1"/>
<sequence>MEAIFNTTGSNQPIKQQAMYEQGNRQQEENAKRNGAGQPTQGGEGGHAQVGSKDPHDFDPSGGPGSMGNKPVQDLVL</sequence>
<name>A0A066VDX8_TILAU</name>
<evidence type="ECO:0000313" key="2">
    <source>
        <dbReference type="EMBL" id="KDN36785.1"/>
    </source>
</evidence>
<evidence type="ECO:0000256" key="1">
    <source>
        <dbReference type="SAM" id="MobiDB-lite"/>
    </source>
</evidence>
<protein>
    <submittedName>
        <fullName evidence="2">Uncharacterized protein</fullName>
    </submittedName>
</protein>
<feature type="region of interest" description="Disordered" evidence="1">
    <location>
        <begin position="1"/>
        <end position="77"/>
    </location>
</feature>
<dbReference type="OMA" id="DSMPKND"/>
<evidence type="ECO:0000313" key="3">
    <source>
        <dbReference type="Proteomes" id="UP000027361"/>
    </source>
</evidence>
<gene>
    <name evidence="2" type="ORF">K437DRAFT_260013</name>
</gene>
<proteinExistence type="predicted"/>
<organism evidence="2 3">
    <name type="scientific">Tilletiaria anomala (strain ATCC 24038 / CBS 436.72 / UBC 951)</name>
    <dbReference type="NCBI Taxonomy" id="1037660"/>
    <lineage>
        <taxon>Eukaryota</taxon>
        <taxon>Fungi</taxon>
        <taxon>Dikarya</taxon>
        <taxon>Basidiomycota</taxon>
        <taxon>Ustilaginomycotina</taxon>
        <taxon>Exobasidiomycetes</taxon>
        <taxon>Georgefischeriales</taxon>
        <taxon>Tilletiariaceae</taxon>
        <taxon>Tilletiaria</taxon>
    </lineage>
</organism>
<accession>A0A066VDX8</accession>
<comment type="caution">
    <text evidence="2">The sequence shown here is derived from an EMBL/GenBank/DDBJ whole genome shotgun (WGS) entry which is preliminary data.</text>
</comment>
<reference evidence="2 3" key="1">
    <citation type="submission" date="2014-05" db="EMBL/GenBank/DDBJ databases">
        <title>Draft genome sequence of a rare smut relative, Tilletiaria anomala UBC 951.</title>
        <authorList>
            <consortium name="DOE Joint Genome Institute"/>
            <person name="Toome M."/>
            <person name="Kuo A."/>
            <person name="Henrissat B."/>
            <person name="Lipzen A."/>
            <person name="Tritt A."/>
            <person name="Yoshinaga Y."/>
            <person name="Zane M."/>
            <person name="Barry K."/>
            <person name="Grigoriev I.V."/>
            <person name="Spatafora J.W."/>
            <person name="Aimea M.C."/>
        </authorList>
    </citation>
    <scope>NUCLEOTIDE SEQUENCE [LARGE SCALE GENOMIC DNA]</scope>
    <source>
        <strain evidence="2 3">UBC 951</strain>
    </source>
</reference>